<name>A0ABQ9G156_9NEOP</name>
<proteinExistence type="predicted"/>
<feature type="region of interest" description="Disordered" evidence="1">
    <location>
        <begin position="328"/>
        <end position="370"/>
    </location>
</feature>
<comment type="caution">
    <text evidence="2">The sequence shown here is derived from an EMBL/GenBank/DDBJ whole genome shotgun (WGS) entry which is preliminary data.</text>
</comment>
<accession>A0ABQ9G156</accession>
<evidence type="ECO:0000256" key="1">
    <source>
        <dbReference type="SAM" id="MobiDB-lite"/>
    </source>
</evidence>
<evidence type="ECO:0000313" key="2">
    <source>
        <dbReference type="EMBL" id="KAJ8866211.1"/>
    </source>
</evidence>
<dbReference type="Proteomes" id="UP001159363">
    <property type="component" value="Chromosome 15"/>
</dbReference>
<gene>
    <name evidence="2" type="ORF">PR048_032054</name>
</gene>
<organism evidence="2 3">
    <name type="scientific">Dryococelus australis</name>
    <dbReference type="NCBI Taxonomy" id="614101"/>
    <lineage>
        <taxon>Eukaryota</taxon>
        <taxon>Metazoa</taxon>
        <taxon>Ecdysozoa</taxon>
        <taxon>Arthropoda</taxon>
        <taxon>Hexapoda</taxon>
        <taxon>Insecta</taxon>
        <taxon>Pterygota</taxon>
        <taxon>Neoptera</taxon>
        <taxon>Polyneoptera</taxon>
        <taxon>Phasmatodea</taxon>
        <taxon>Verophasmatodea</taxon>
        <taxon>Anareolatae</taxon>
        <taxon>Phasmatidae</taxon>
        <taxon>Eurycanthinae</taxon>
        <taxon>Dryococelus</taxon>
    </lineage>
</organism>
<feature type="compositionally biased region" description="Polar residues" evidence="1">
    <location>
        <begin position="346"/>
        <end position="356"/>
    </location>
</feature>
<reference evidence="2 3" key="1">
    <citation type="submission" date="2023-02" db="EMBL/GenBank/DDBJ databases">
        <title>LHISI_Scaffold_Assembly.</title>
        <authorList>
            <person name="Stuart O.P."/>
            <person name="Cleave R."/>
            <person name="Magrath M.J.L."/>
            <person name="Mikheyev A.S."/>
        </authorList>
    </citation>
    <scope>NUCLEOTIDE SEQUENCE [LARGE SCALE GENOMIC DNA]</scope>
    <source>
        <strain evidence="2">Daus_M_001</strain>
        <tissue evidence="2">Leg muscle</tissue>
    </source>
</reference>
<sequence length="1504" mass="173592">MQCRVHWNDKAISSSNVVPLVRWKHCTRVYNFVRERDIALHGKPASSVALHLFGQQWITPVESEEGLLARIMAAADLGRPRIGDRVYQNMVHRYRVCVRRRWSSHRALLTWERSTCDVVVFCLSRGNGTVATLLALHPGEPSSITRGGRSRILVDLPFPPPLHFGAAPNSLHFTLIGSQDLLVKSLLYHSSHIGRNWSAACSGRGWEALRCYQEALSLSPTHRMSLLGAARILRTKGQWPRIHQLMIRDLPFSSPVYSSAASYSRYFIIDSQDLDDKSRPNPFTHSPGRVNDSGAIVRVFWSSPSSARLEERRTFWASEVSMEQRWNARAGGNGRSLRKSHIPAASSGTIPTSKNPGVTPPGIEPGSPCRKTPAWPELSSAIAAEKCGIDKGDTATLIKCAIAVTRRNLNCVYVWDFGRWLCYFIMHSKLAHNAMMKVMSEGGGGVFIWFGGNENQLAVEGRFISRESDQKCGSPRLPTSYLHQGFPTARYLPRVFGNSSACTKGRTEKNRGDGTTCAHLERGSRSSAGNLADLASSQGCSCGGEAFDLHMQPWRPQVPQRTCSDHYYSQLLDMHHEHAINLSVALIRNVLHSHIQSDSPVCQSHLHCTMLAVADIPPAALFARVFADVSVNQSQSTAAETSTSQISQEDDARNTRHRLCALYSADHKLHSSATCPLSRTRRLGCAVTEFRVAQPNMNVAIGQRESVHFYIPSSFGNWGRRIIDWSIFEPILTVSIARAAGICWSHPPTHPRLPTGLGDVFPTLPPQTQMDVTQDLQCNHSKQSTCSSRHKHHSLCKQMALRQNPGCRSNPSRSFVSNSIVQTNTNGRFTSYSRLNSSENKPVGPLVFVRGNMNTEDPCYFQDDNARCHVSRATVQWYADNNVRRLDWPAQNPDLSPIEHLWDELDRRVRARQARPKSIAQLMEWLQEEWRRISVDVLQTLVESMPDRVAAVIAARVNDLHTGFCRSLNCWFCRMTQSAMAVSRRVVNPNLALSLSLRQPRASPSITSPLRVHAPHKYTLPLKAKFSLRSRGRILTALAGQGPYELAVGTSISGFFILVHLRRLAGFELQSTILVSHQGELGSIPVQAFQLGEKYIDITTVATDVSVNFASALTGGDLIIQVNRLHTYYNCDYDYVYYVYYSYDMNDCCDYDYVYYNYDMNDCCDYDYVYYSYDMNDCCDYDYVYYNYVMNDCCDYDYVYYSYDVNDCCDYDYVYYSYDMNDCCDYDYVYYSYYMNDCCDYDYVYYSYDMNDCCDYVYYSYDMNDCCDYDYVYYSYDMNDCCDYDYVYYSYYMNDCCDYDYVYYSYYMNDCCDYDYVYYSYDMNDCCDYDYVYYSYDMNDCCDYDHVYYSYDMNDCCDYDYYSYDMNDCCGYDYVYYSYDMNDCSDYDHVYYSYDMNDCCDYDYYSYDMNDCCDYDYYSYDMNDCCGYNYVYYSYDMNDCCDYDYVYYSYEMNDCCDYDYVYCSYEMNDCCDYDYVYYSYDMNDCCDYDYVYYSYDMNDSCDYY</sequence>
<dbReference type="InterPro" id="IPR036397">
    <property type="entry name" value="RNaseH_sf"/>
</dbReference>
<dbReference type="Gene3D" id="3.30.420.10">
    <property type="entry name" value="Ribonuclease H-like superfamily/Ribonuclease H"/>
    <property type="match status" value="1"/>
</dbReference>
<dbReference type="EMBL" id="JARBHB010000016">
    <property type="protein sequence ID" value="KAJ8866211.1"/>
    <property type="molecule type" value="Genomic_DNA"/>
</dbReference>
<protein>
    <submittedName>
        <fullName evidence="2">Uncharacterized protein</fullName>
    </submittedName>
</protein>
<keyword evidence="3" id="KW-1185">Reference proteome</keyword>
<evidence type="ECO:0000313" key="3">
    <source>
        <dbReference type="Proteomes" id="UP001159363"/>
    </source>
</evidence>